<reference evidence="3 4" key="1">
    <citation type="submission" date="2020-08" db="EMBL/GenBank/DDBJ databases">
        <title>Sequencing the genomes of 1000 actinobacteria strains.</title>
        <authorList>
            <person name="Klenk H.-P."/>
        </authorList>
    </citation>
    <scope>NUCLEOTIDE SEQUENCE [LARGE SCALE GENOMIC DNA]</scope>
    <source>
        <strain evidence="3 4">DSM 46659</strain>
    </source>
</reference>
<sequence length="163" mass="16570">MTTSLTRYGRLAVVLLCAVVFHMLCSAGHPAAAVEMASADAPPSATGSASVSGVGASPSEGSNGALAAPSTFVANMGPALDAMTFGAHQAGEAHECVGATDGNADQRGSTPNPLSLLLAVGLAVLVVVWAPSAPVRPFLARGERRTRRRRAAHLLLALCTWRV</sequence>
<keyword evidence="1" id="KW-0812">Transmembrane</keyword>
<keyword evidence="1" id="KW-0472">Membrane</keyword>
<protein>
    <submittedName>
        <fullName evidence="3">Uncharacterized protein</fullName>
    </submittedName>
</protein>
<comment type="caution">
    <text evidence="3">The sequence shown here is derived from an EMBL/GenBank/DDBJ whole genome shotgun (WGS) entry which is preliminary data.</text>
</comment>
<keyword evidence="1" id="KW-1133">Transmembrane helix</keyword>
<feature type="signal peptide" evidence="2">
    <location>
        <begin position="1"/>
        <end position="31"/>
    </location>
</feature>
<evidence type="ECO:0000256" key="2">
    <source>
        <dbReference type="SAM" id="SignalP"/>
    </source>
</evidence>
<feature type="transmembrane region" description="Helical" evidence="1">
    <location>
        <begin position="116"/>
        <end position="139"/>
    </location>
</feature>
<keyword evidence="2" id="KW-0732">Signal</keyword>
<feature type="chain" id="PRO_5038886277" evidence="2">
    <location>
        <begin position="32"/>
        <end position="163"/>
    </location>
</feature>
<organism evidence="3 4">
    <name type="scientific">Nocardiopsis mwathae</name>
    <dbReference type="NCBI Taxonomy" id="1472723"/>
    <lineage>
        <taxon>Bacteria</taxon>
        <taxon>Bacillati</taxon>
        <taxon>Actinomycetota</taxon>
        <taxon>Actinomycetes</taxon>
        <taxon>Streptosporangiales</taxon>
        <taxon>Nocardiopsidaceae</taxon>
        <taxon>Nocardiopsis</taxon>
    </lineage>
</organism>
<gene>
    <name evidence="3" type="ORF">HNR23_004890</name>
</gene>
<dbReference type="EMBL" id="JACHDS010000001">
    <property type="protein sequence ID" value="MBB6174830.1"/>
    <property type="molecule type" value="Genomic_DNA"/>
</dbReference>
<evidence type="ECO:0000313" key="3">
    <source>
        <dbReference type="EMBL" id="MBB6174830.1"/>
    </source>
</evidence>
<dbReference type="Proteomes" id="UP000546642">
    <property type="component" value="Unassembled WGS sequence"/>
</dbReference>
<accession>A0A7X0D7Y8</accession>
<keyword evidence="4" id="KW-1185">Reference proteome</keyword>
<dbReference type="RefSeq" id="WP_184079118.1">
    <property type="nucleotide sequence ID" value="NZ_JACHDS010000001.1"/>
</dbReference>
<dbReference type="AlphaFoldDB" id="A0A7X0D7Y8"/>
<evidence type="ECO:0000313" key="4">
    <source>
        <dbReference type="Proteomes" id="UP000546642"/>
    </source>
</evidence>
<evidence type="ECO:0000256" key="1">
    <source>
        <dbReference type="SAM" id="Phobius"/>
    </source>
</evidence>
<name>A0A7X0D7Y8_9ACTN</name>
<proteinExistence type="predicted"/>